<dbReference type="Proteomes" id="UP000242146">
    <property type="component" value="Unassembled WGS sequence"/>
</dbReference>
<gene>
    <name evidence="12" type="ORF">DM01DRAFT_1334370</name>
</gene>
<dbReference type="SFLD" id="SFLDS00003">
    <property type="entry name" value="Haloacid_Dehalogenase"/>
    <property type="match status" value="1"/>
</dbReference>
<evidence type="ECO:0000256" key="10">
    <source>
        <dbReference type="SAM" id="Phobius"/>
    </source>
</evidence>
<dbReference type="InterPro" id="IPR023214">
    <property type="entry name" value="HAD_sf"/>
</dbReference>
<dbReference type="InterPro" id="IPR023299">
    <property type="entry name" value="ATPase_P-typ_cyto_dom_N"/>
</dbReference>
<protein>
    <submittedName>
        <fullName evidence="12">Calcium ATPase</fullName>
    </submittedName>
</protein>
<feature type="transmembrane region" description="Helical" evidence="10">
    <location>
        <begin position="500"/>
        <end position="523"/>
    </location>
</feature>
<accession>A0A1X2GLR9</accession>
<dbReference type="PANTHER" id="PTHR43294:SF21">
    <property type="entry name" value="CATION TRANSPORTING ATPASE"/>
    <property type="match status" value="1"/>
</dbReference>
<evidence type="ECO:0000256" key="4">
    <source>
        <dbReference type="ARBA" id="ARBA00022741"/>
    </source>
</evidence>
<feature type="transmembrane region" description="Helical" evidence="10">
    <location>
        <begin position="273"/>
        <end position="292"/>
    </location>
</feature>
<dbReference type="Gene3D" id="2.70.150.10">
    <property type="entry name" value="Calcium-transporting ATPase, cytoplasmic transduction domain A"/>
    <property type="match status" value="1"/>
</dbReference>
<dbReference type="SMART" id="SM00831">
    <property type="entry name" value="Cation_ATPase_N"/>
    <property type="match status" value="1"/>
</dbReference>
<comment type="subcellular location">
    <subcellularLocation>
        <location evidence="1">Cell membrane</location>
        <topology evidence="1">Multi-pass membrane protein</topology>
    </subcellularLocation>
</comment>
<evidence type="ECO:0000259" key="11">
    <source>
        <dbReference type="SMART" id="SM00831"/>
    </source>
</evidence>
<dbReference type="GO" id="GO:0005886">
    <property type="term" value="C:plasma membrane"/>
    <property type="evidence" value="ECO:0007669"/>
    <property type="project" value="UniProtKB-SubCell"/>
</dbReference>
<evidence type="ECO:0000256" key="9">
    <source>
        <dbReference type="ARBA" id="ARBA00038148"/>
    </source>
</evidence>
<evidence type="ECO:0000256" key="2">
    <source>
        <dbReference type="ARBA" id="ARBA00022475"/>
    </source>
</evidence>
<evidence type="ECO:0000256" key="7">
    <source>
        <dbReference type="ARBA" id="ARBA00022989"/>
    </source>
</evidence>
<dbReference type="Gene3D" id="3.40.50.1000">
    <property type="entry name" value="HAD superfamily/HAD-like"/>
    <property type="match status" value="2"/>
</dbReference>
<feature type="transmembrane region" description="Helical" evidence="10">
    <location>
        <begin position="298"/>
        <end position="316"/>
    </location>
</feature>
<dbReference type="Gene3D" id="3.40.1110.10">
    <property type="entry name" value="Calcium-transporting ATPase, cytoplasmic domain N"/>
    <property type="match status" value="2"/>
</dbReference>
<dbReference type="Pfam" id="PF00702">
    <property type="entry name" value="Hydrolase"/>
    <property type="match status" value="1"/>
</dbReference>
<dbReference type="InterPro" id="IPR023298">
    <property type="entry name" value="ATPase_P-typ_TM_dom_sf"/>
</dbReference>
<dbReference type="GO" id="GO:0005384">
    <property type="term" value="F:manganese ion transmembrane transporter activity"/>
    <property type="evidence" value="ECO:0007669"/>
    <property type="project" value="UniProtKB-ARBA"/>
</dbReference>
<keyword evidence="3 10" id="KW-0812">Transmembrane</keyword>
<dbReference type="InterPro" id="IPR004014">
    <property type="entry name" value="ATPase_P-typ_cation-transptr_N"/>
</dbReference>
<dbReference type="PRINTS" id="PR00120">
    <property type="entry name" value="HATPASE"/>
</dbReference>
<dbReference type="Pfam" id="PF00690">
    <property type="entry name" value="Cation_ATPase_N"/>
    <property type="match status" value="1"/>
</dbReference>
<dbReference type="Gene3D" id="1.20.1110.10">
    <property type="entry name" value="Calcium-transporting ATPase, transmembrane domain"/>
    <property type="match status" value="2"/>
</dbReference>
<keyword evidence="6" id="KW-1278">Translocase</keyword>
<dbReference type="GO" id="GO:1990573">
    <property type="term" value="P:potassium ion import across plasma membrane"/>
    <property type="evidence" value="ECO:0007669"/>
    <property type="project" value="TreeGrafter"/>
</dbReference>
<dbReference type="GO" id="GO:0005391">
    <property type="term" value="F:P-type sodium:potassium-exchanging transporter activity"/>
    <property type="evidence" value="ECO:0007669"/>
    <property type="project" value="TreeGrafter"/>
</dbReference>
<feature type="transmembrane region" description="Helical" evidence="10">
    <location>
        <begin position="469"/>
        <end position="488"/>
    </location>
</feature>
<dbReference type="GO" id="GO:0016887">
    <property type="term" value="F:ATP hydrolysis activity"/>
    <property type="evidence" value="ECO:0007669"/>
    <property type="project" value="InterPro"/>
</dbReference>
<keyword evidence="7 10" id="KW-1133">Transmembrane helix</keyword>
<dbReference type="PANTHER" id="PTHR43294">
    <property type="entry name" value="SODIUM/POTASSIUM-TRANSPORTING ATPASE SUBUNIT ALPHA"/>
    <property type="match status" value="1"/>
</dbReference>
<dbReference type="GO" id="GO:0006883">
    <property type="term" value="P:intracellular sodium ion homeostasis"/>
    <property type="evidence" value="ECO:0007669"/>
    <property type="project" value="TreeGrafter"/>
</dbReference>
<proteinExistence type="inferred from homology"/>
<dbReference type="InterPro" id="IPR059000">
    <property type="entry name" value="ATPase_P-type_domA"/>
</dbReference>
<keyword evidence="4" id="KW-0547">Nucleotide-binding</keyword>
<dbReference type="InterPro" id="IPR018303">
    <property type="entry name" value="ATPase_P-typ_P_site"/>
</dbReference>
<evidence type="ECO:0000313" key="12">
    <source>
        <dbReference type="EMBL" id="ORX56810.1"/>
    </source>
</evidence>
<dbReference type="SFLD" id="SFLDG00002">
    <property type="entry name" value="C1.7:_P-type_atpase_like"/>
    <property type="match status" value="1"/>
</dbReference>
<evidence type="ECO:0000256" key="1">
    <source>
        <dbReference type="ARBA" id="ARBA00004651"/>
    </source>
</evidence>
<evidence type="ECO:0000256" key="6">
    <source>
        <dbReference type="ARBA" id="ARBA00022967"/>
    </source>
</evidence>
<name>A0A1X2GLR9_9FUNG</name>
<evidence type="ECO:0000313" key="13">
    <source>
        <dbReference type="Proteomes" id="UP000242146"/>
    </source>
</evidence>
<dbReference type="GO" id="GO:0036376">
    <property type="term" value="P:sodium ion export across plasma membrane"/>
    <property type="evidence" value="ECO:0007669"/>
    <property type="project" value="TreeGrafter"/>
</dbReference>
<keyword evidence="13" id="KW-1185">Reference proteome</keyword>
<dbReference type="Pfam" id="PF13246">
    <property type="entry name" value="Cation_ATPase"/>
    <property type="match status" value="1"/>
</dbReference>
<dbReference type="OrthoDB" id="116380at2759"/>
<evidence type="ECO:0000256" key="8">
    <source>
        <dbReference type="ARBA" id="ARBA00023136"/>
    </source>
</evidence>
<comment type="caution">
    <text evidence="12">The sequence shown here is derived from an EMBL/GenBank/DDBJ whole genome shotgun (WGS) entry which is preliminary data.</text>
</comment>
<dbReference type="NCBIfam" id="TIGR01494">
    <property type="entry name" value="ATPase_P-type"/>
    <property type="match status" value="3"/>
</dbReference>
<dbReference type="InterPro" id="IPR008250">
    <property type="entry name" value="ATPase_P-typ_transduc_dom_A_sf"/>
</dbReference>
<dbReference type="FunFam" id="3.40.50.1000:FF:000001">
    <property type="entry name" value="Phospholipid-transporting ATPase IC"/>
    <property type="match status" value="1"/>
</dbReference>
<dbReference type="PROSITE" id="PS00154">
    <property type="entry name" value="ATPASE_E1_E2"/>
    <property type="match status" value="1"/>
</dbReference>
<reference evidence="12 13" key="1">
    <citation type="submission" date="2016-07" db="EMBL/GenBank/DDBJ databases">
        <title>Pervasive Adenine N6-methylation of Active Genes in Fungi.</title>
        <authorList>
            <consortium name="DOE Joint Genome Institute"/>
            <person name="Mondo S.J."/>
            <person name="Dannebaum R.O."/>
            <person name="Kuo R.C."/>
            <person name="Labutti K."/>
            <person name="Haridas S."/>
            <person name="Kuo A."/>
            <person name="Salamov A."/>
            <person name="Ahrendt S.R."/>
            <person name="Lipzen A."/>
            <person name="Sullivan W."/>
            <person name="Andreopoulos W.B."/>
            <person name="Clum A."/>
            <person name="Lindquist E."/>
            <person name="Daum C."/>
            <person name="Ramamoorthy G.K."/>
            <person name="Gryganskyi A."/>
            <person name="Culley D."/>
            <person name="Magnuson J.K."/>
            <person name="James T.Y."/>
            <person name="O'Malley M.A."/>
            <person name="Stajich J.E."/>
            <person name="Spatafora J.W."/>
            <person name="Visel A."/>
            <person name="Grigoriev I.V."/>
        </authorList>
    </citation>
    <scope>NUCLEOTIDE SEQUENCE [LARGE SCALE GENOMIC DNA]</scope>
    <source>
        <strain evidence="12 13">NRRL 3301</strain>
    </source>
</reference>
<evidence type="ECO:0000256" key="3">
    <source>
        <dbReference type="ARBA" id="ARBA00022692"/>
    </source>
</evidence>
<dbReference type="AlphaFoldDB" id="A0A1X2GLR9"/>
<dbReference type="Pfam" id="PF00689">
    <property type="entry name" value="Cation_ATPase_C"/>
    <property type="match status" value="1"/>
</dbReference>
<dbReference type="SUPFAM" id="SSF56784">
    <property type="entry name" value="HAD-like"/>
    <property type="match status" value="1"/>
</dbReference>
<dbReference type="SUPFAM" id="SSF81660">
    <property type="entry name" value="Metal cation-transporting ATPase, ATP-binding domain N"/>
    <property type="match status" value="1"/>
</dbReference>
<dbReference type="GO" id="GO:1902600">
    <property type="term" value="P:proton transmembrane transport"/>
    <property type="evidence" value="ECO:0007669"/>
    <property type="project" value="TreeGrafter"/>
</dbReference>
<dbReference type="GO" id="GO:0005524">
    <property type="term" value="F:ATP binding"/>
    <property type="evidence" value="ECO:0007669"/>
    <property type="project" value="UniProtKB-KW"/>
</dbReference>
<feature type="transmembrane region" description="Helical" evidence="10">
    <location>
        <begin position="1167"/>
        <end position="1187"/>
    </location>
</feature>
<dbReference type="SFLD" id="SFLDF00027">
    <property type="entry name" value="p-type_atpase"/>
    <property type="match status" value="1"/>
</dbReference>
<dbReference type="SUPFAM" id="SSF81665">
    <property type="entry name" value="Calcium ATPase, transmembrane domain M"/>
    <property type="match status" value="1"/>
</dbReference>
<dbReference type="InterPro" id="IPR036412">
    <property type="entry name" value="HAD-like_sf"/>
</dbReference>
<dbReference type="InterPro" id="IPR006068">
    <property type="entry name" value="ATPase_P-typ_cation-transptr_C"/>
</dbReference>
<dbReference type="PRINTS" id="PR00119">
    <property type="entry name" value="CATATPASE"/>
</dbReference>
<organism evidence="12 13">
    <name type="scientific">Hesseltinella vesiculosa</name>
    <dbReference type="NCBI Taxonomy" id="101127"/>
    <lineage>
        <taxon>Eukaryota</taxon>
        <taxon>Fungi</taxon>
        <taxon>Fungi incertae sedis</taxon>
        <taxon>Mucoromycota</taxon>
        <taxon>Mucoromycotina</taxon>
        <taxon>Mucoromycetes</taxon>
        <taxon>Mucorales</taxon>
        <taxon>Cunninghamellaceae</taxon>
        <taxon>Hesseltinella</taxon>
    </lineage>
</organism>
<dbReference type="GO" id="GO:0030007">
    <property type="term" value="P:intracellular potassium ion homeostasis"/>
    <property type="evidence" value="ECO:0007669"/>
    <property type="project" value="TreeGrafter"/>
</dbReference>
<feature type="transmembrane region" description="Helical" evidence="10">
    <location>
        <begin position="1097"/>
        <end position="1124"/>
    </location>
</feature>
<evidence type="ECO:0000256" key="5">
    <source>
        <dbReference type="ARBA" id="ARBA00022840"/>
    </source>
</evidence>
<keyword evidence="5" id="KW-0067">ATP-binding</keyword>
<dbReference type="FunFam" id="3.40.50.1000:FF:000028">
    <property type="entry name" value="Calcium-transporting P-type ATPase, putative"/>
    <property type="match status" value="1"/>
</dbReference>
<dbReference type="SUPFAM" id="SSF81653">
    <property type="entry name" value="Calcium ATPase, transduction domain A"/>
    <property type="match status" value="1"/>
</dbReference>
<feature type="transmembrane region" description="Helical" evidence="10">
    <location>
        <begin position="1199"/>
        <end position="1216"/>
    </location>
</feature>
<feature type="domain" description="Cation-transporting P-type ATPase N-terminal" evidence="11">
    <location>
        <begin position="221"/>
        <end position="297"/>
    </location>
</feature>
<sequence>MSKNFLSAPTGHQTIDITSLADGKLSIEQQIELYVHDLFDVKDNKAISLDEVLEGLRYVMDYRIKGGYHPRLDAALMSRLCQALLLFTGQTQGHLLRKKPTAAADAAFFLFGDFLEEVDEFRATVGQKEAFELRQSLKLHHRSQSSSTNEQKRAALAMVQLLSSFAQLKDWHELVKPGEQDAMDHLLKSSMANEMKGSKHLLMPSVNRSLPHLQLPPPPALYFDRSVEKLLAMYAHTDPENGLPSGLVPSLRGHYGMLNKLPDPPKPNVFKMLWTQLTDFIILILLAAAIVEAGQQEFNSMAVLLIVVVLNTIIGFTQEWKASKTLNALMNLTVPKARVIRDGDQQMIDSEDLVPGDLVVLEEGDAIPADLRLIEVAQLEVIEGILTGESLPVQKTTAPIKAKSRRIPLGDCTGNAFMSTNVARGRAKAIVVRTGTQTEIGKISSAIQDGSKRKTKTPVQKKLAKLGKILVVIAVVLCALVVVIGVAWKKDARTMINVGLSLAVSVIPEGLVAVTTVTMALGVRRMATKQCIVRTLPAVESLGSVTVICSDKTGTLTEGKMGVAELWTADDTLYRFTESTSLDPEHGQVIQEPAELRRRMIHLPRPSGLPLPPRTSVDEKTIDYASMRLQSMDTTSPGAYPPLFRHAMMIAGLCNNASVSLDEETKTWLPVGDPTEIALTVACQKAQLSAGYWEASGCAKIHERAFDSDRKLMSSVYQQLPLNDITHPTLSLSKKDSPVTYWVLCKGAPEEVLGKCSHYYLPPTGPATIPPSHSIGSIASSRSSTSTALLSPTTAEQLATTPMNEDLADYVCENSSAMASQGLRVLGLALKKVTRSEPIDKQAVEQDSRLDEDNFVFVGLVGLMDPPKQGVKEAVATCQDAGIRVMMITGDHVDTATAIAEKLGIFNKDIAGMNRAILGRELDLLSEDALMELDPFPNVFARVSPDNKLTIVQALQKRGNIVAMTGDGVNDAPAIKSADVGIAMGIAGTEITKQAADLVLLDDNFATIVSAVHEGRHVFDNILKFIVYLLSCNGAEIFLMLFCAMADLETPLTTMQILWANIIADVPPSMALGVEPKEPDLMQRPPRPPTRGVLTRASWLIIFCQAMSIAGLTIAAYCVSLFYLKHSLDNARSVAFTCITLMQLVNSFTARSVQSSMFKVGIVGNRWLLVAFAVSFGFMLLGIYAPRLSDWLELTFVDGPSWAMILICCVLILAMVEFEKSVIRRLHGII</sequence>
<keyword evidence="2" id="KW-1003">Cell membrane</keyword>
<comment type="similarity">
    <text evidence="9">Belongs to the cation transport ATPase (P-type) (TC 3.A.3) family.</text>
</comment>
<dbReference type="EMBL" id="MCGT01000009">
    <property type="protein sequence ID" value="ORX56810.1"/>
    <property type="molecule type" value="Genomic_DNA"/>
</dbReference>
<dbReference type="InterPro" id="IPR044492">
    <property type="entry name" value="P_typ_ATPase_HD_dom"/>
</dbReference>
<dbReference type="STRING" id="101127.A0A1X2GLR9"/>
<dbReference type="Pfam" id="PF00122">
    <property type="entry name" value="E1-E2_ATPase"/>
    <property type="match status" value="1"/>
</dbReference>
<dbReference type="InterPro" id="IPR001757">
    <property type="entry name" value="P_typ_ATPase"/>
</dbReference>
<keyword evidence="8 10" id="KW-0472">Membrane</keyword>
<dbReference type="InterPro" id="IPR050510">
    <property type="entry name" value="Cation_transp_ATPase_P-type"/>
</dbReference>